<sequence length="323" mass="36795">MASSKVPNMQLNSGHEMPVVGYGTFNLFKENEVRDATRVALEVGYRHIDTAWVYKTEAEVGDAITPKIQDGSVKRSDLFITTKLWNTYHHPDDVEEHCRDSLAKLQTDYLDLYLMHWPFAVAAEDKTAWILSESLKPSDIDYIDTWRAMEELVIKGLVKTIGVSNFNIQQLKRLLAADNLRYKPAVNQVEVHPYYTNNELLDYCKQENIVVTAYSPLGKGGAAYTSQPLPNILEDAVVTKLAAKYNKSPAQVVLRWAIGRGYTVVPKSVTPSRIKDNLEIFDFALTEDEIRTISGLDRNFKCVTLDKFKDYPEYPFTWLSTKK</sequence>
<dbReference type="Gene3D" id="3.20.20.100">
    <property type="entry name" value="NADP-dependent oxidoreductase domain"/>
    <property type="match status" value="1"/>
</dbReference>
<dbReference type="InterPro" id="IPR036812">
    <property type="entry name" value="NAD(P)_OxRdtase_dom_sf"/>
</dbReference>
<evidence type="ECO:0000256" key="3">
    <source>
        <dbReference type="ARBA" id="ARBA00023002"/>
    </source>
</evidence>
<evidence type="ECO:0000313" key="8">
    <source>
        <dbReference type="EMBL" id="KAK6177959.1"/>
    </source>
</evidence>
<dbReference type="PROSITE" id="PS00062">
    <property type="entry name" value="ALDOKETO_REDUCTASE_2"/>
    <property type="match status" value="1"/>
</dbReference>
<evidence type="ECO:0000256" key="5">
    <source>
        <dbReference type="PIRSR" id="PIRSR000097-2"/>
    </source>
</evidence>
<dbReference type="SUPFAM" id="SSF51430">
    <property type="entry name" value="NAD(P)-linked oxidoreductase"/>
    <property type="match status" value="1"/>
</dbReference>
<keyword evidence="3" id="KW-0560">Oxidoreductase</keyword>
<dbReference type="PIRSF" id="PIRSF000097">
    <property type="entry name" value="AKR"/>
    <property type="match status" value="1"/>
</dbReference>
<dbReference type="GO" id="GO:0016491">
    <property type="term" value="F:oxidoreductase activity"/>
    <property type="evidence" value="ECO:0007669"/>
    <property type="project" value="UniProtKB-KW"/>
</dbReference>
<organism evidence="8 9">
    <name type="scientific">Patella caerulea</name>
    <name type="common">Rayed Mediterranean limpet</name>
    <dbReference type="NCBI Taxonomy" id="87958"/>
    <lineage>
        <taxon>Eukaryota</taxon>
        <taxon>Metazoa</taxon>
        <taxon>Spiralia</taxon>
        <taxon>Lophotrochozoa</taxon>
        <taxon>Mollusca</taxon>
        <taxon>Gastropoda</taxon>
        <taxon>Patellogastropoda</taxon>
        <taxon>Patelloidea</taxon>
        <taxon>Patellidae</taxon>
        <taxon>Patella</taxon>
    </lineage>
</organism>
<evidence type="ECO:0000256" key="4">
    <source>
        <dbReference type="PIRSR" id="PIRSR000097-1"/>
    </source>
</evidence>
<dbReference type="InterPro" id="IPR018170">
    <property type="entry name" value="Aldo/ket_reductase_CS"/>
</dbReference>
<accession>A0AAN8PK53</accession>
<proteinExistence type="inferred from homology"/>
<gene>
    <name evidence="8" type="ORF">SNE40_012814</name>
</gene>
<comment type="caution">
    <text evidence="8">The sequence shown here is derived from an EMBL/GenBank/DDBJ whole genome shotgun (WGS) entry which is preliminary data.</text>
</comment>
<protein>
    <recommendedName>
        <fullName evidence="7">NADP-dependent oxidoreductase domain-containing protein</fullName>
    </recommendedName>
</protein>
<reference evidence="8 9" key="1">
    <citation type="submission" date="2024-01" db="EMBL/GenBank/DDBJ databases">
        <title>The genome of the rayed Mediterranean limpet Patella caerulea (Linnaeus, 1758).</title>
        <authorList>
            <person name="Anh-Thu Weber A."/>
            <person name="Halstead-Nussloch G."/>
        </authorList>
    </citation>
    <scope>NUCLEOTIDE SEQUENCE [LARGE SCALE GENOMIC DNA]</scope>
    <source>
        <strain evidence="8">AATW-2023a</strain>
        <tissue evidence="8">Whole specimen</tissue>
    </source>
</reference>
<dbReference type="InterPro" id="IPR020471">
    <property type="entry name" value="AKR"/>
</dbReference>
<keyword evidence="9" id="KW-1185">Reference proteome</keyword>
<evidence type="ECO:0000313" key="9">
    <source>
        <dbReference type="Proteomes" id="UP001347796"/>
    </source>
</evidence>
<dbReference type="AlphaFoldDB" id="A0AAN8PK53"/>
<dbReference type="Proteomes" id="UP001347796">
    <property type="component" value="Unassembled WGS sequence"/>
</dbReference>
<dbReference type="Pfam" id="PF00248">
    <property type="entry name" value="Aldo_ket_red"/>
    <property type="match status" value="1"/>
</dbReference>
<name>A0AAN8PK53_PATCE</name>
<dbReference type="InterPro" id="IPR023210">
    <property type="entry name" value="NADP_OxRdtase_dom"/>
</dbReference>
<feature type="domain" description="NADP-dependent oxidoreductase" evidence="7">
    <location>
        <begin position="21"/>
        <end position="296"/>
    </location>
</feature>
<evidence type="ECO:0000256" key="2">
    <source>
        <dbReference type="ARBA" id="ARBA00022857"/>
    </source>
</evidence>
<feature type="site" description="Lowers pKa of active site Tyr" evidence="6">
    <location>
        <position position="83"/>
    </location>
</feature>
<comment type="similarity">
    <text evidence="1">Belongs to the aldo/keto reductase family.</text>
</comment>
<dbReference type="PROSITE" id="PS00798">
    <property type="entry name" value="ALDOKETO_REDUCTASE_1"/>
    <property type="match status" value="1"/>
</dbReference>
<feature type="active site" description="Proton donor" evidence="4">
    <location>
        <position position="54"/>
    </location>
</feature>
<dbReference type="FunFam" id="3.20.20.100:FF:000006">
    <property type="entry name" value="Aldo-keto reductase family 1 member A1"/>
    <property type="match status" value="1"/>
</dbReference>
<evidence type="ECO:0000256" key="6">
    <source>
        <dbReference type="PIRSR" id="PIRSR000097-3"/>
    </source>
</evidence>
<keyword evidence="2" id="KW-0521">NADP</keyword>
<dbReference type="EMBL" id="JAZGQO010000009">
    <property type="protein sequence ID" value="KAK6177959.1"/>
    <property type="molecule type" value="Genomic_DNA"/>
</dbReference>
<dbReference type="PRINTS" id="PR00069">
    <property type="entry name" value="ALDKETRDTASE"/>
</dbReference>
<dbReference type="PANTHER" id="PTHR11732">
    <property type="entry name" value="ALDO/KETO REDUCTASE"/>
    <property type="match status" value="1"/>
</dbReference>
<evidence type="ECO:0000256" key="1">
    <source>
        <dbReference type="ARBA" id="ARBA00007905"/>
    </source>
</evidence>
<feature type="binding site" evidence="5">
    <location>
        <position position="116"/>
    </location>
    <ligand>
        <name>substrate</name>
    </ligand>
</feature>
<evidence type="ECO:0000259" key="7">
    <source>
        <dbReference type="Pfam" id="PF00248"/>
    </source>
</evidence>